<dbReference type="HOGENOM" id="CLU_007933_3_0_1"/>
<dbReference type="GO" id="GO:0005975">
    <property type="term" value="P:carbohydrate metabolic process"/>
    <property type="evidence" value="ECO:0007669"/>
    <property type="project" value="InterPro"/>
</dbReference>
<dbReference type="AlphaFoldDB" id="M2LG86"/>
<keyword evidence="3" id="KW-0378">Hydrolase</keyword>
<dbReference type="OrthoDB" id="10036721at2759"/>
<dbReference type="Gene3D" id="1.50.10.10">
    <property type="match status" value="1"/>
</dbReference>
<name>M2LG86_BAUPA</name>
<evidence type="ECO:0000313" key="4">
    <source>
        <dbReference type="Proteomes" id="UP000011761"/>
    </source>
</evidence>
<evidence type="ECO:0000313" key="3">
    <source>
        <dbReference type="EMBL" id="EMC93052.1"/>
    </source>
</evidence>
<dbReference type="OMA" id="GYFHCDD"/>
<dbReference type="GeneID" id="19109373"/>
<evidence type="ECO:0000259" key="2">
    <source>
        <dbReference type="Pfam" id="PF17389"/>
    </source>
</evidence>
<dbReference type="EMBL" id="KB445561">
    <property type="protein sequence ID" value="EMC93052.1"/>
    <property type="molecule type" value="Genomic_DNA"/>
</dbReference>
<evidence type="ECO:0000256" key="1">
    <source>
        <dbReference type="SAM" id="SignalP"/>
    </source>
</evidence>
<dbReference type="eggNOG" id="ENOG502QWE4">
    <property type="taxonomic scope" value="Eukaryota"/>
</dbReference>
<gene>
    <name evidence="3" type="ORF">BAUCODRAFT_159747</name>
</gene>
<feature type="domain" description="Alpha-L-rhamnosidase six-hairpin glycosidase" evidence="2">
    <location>
        <begin position="244"/>
        <end position="466"/>
    </location>
</feature>
<dbReference type="Pfam" id="PF17389">
    <property type="entry name" value="Bac_rhamnosid6H"/>
    <property type="match status" value="1"/>
</dbReference>
<dbReference type="InterPro" id="IPR008928">
    <property type="entry name" value="6-hairpin_glycosidase_sf"/>
</dbReference>
<dbReference type="PANTHER" id="PTHR34987">
    <property type="entry name" value="C, PUTATIVE (AFU_ORTHOLOGUE AFUA_3G02880)-RELATED"/>
    <property type="match status" value="1"/>
</dbReference>
<protein>
    <submittedName>
        <fullName evidence="3">Glycoside hydrolase family 78 protein</fullName>
    </submittedName>
</protein>
<keyword evidence="4" id="KW-1185">Reference proteome</keyword>
<accession>M2LG86</accession>
<keyword evidence="1" id="KW-0732">Signal</keyword>
<dbReference type="PANTHER" id="PTHR34987:SF6">
    <property type="entry name" value="ALPHA-L-RHAMNOSIDASE SIX-HAIRPIN GLYCOSIDASE DOMAIN-CONTAINING PROTEIN"/>
    <property type="match status" value="1"/>
</dbReference>
<dbReference type="Proteomes" id="UP000011761">
    <property type="component" value="Unassembled WGS sequence"/>
</dbReference>
<dbReference type="RefSeq" id="XP_007680263.1">
    <property type="nucleotide sequence ID" value="XM_007682073.1"/>
</dbReference>
<dbReference type="SUPFAM" id="SSF48208">
    <property type="entry name" value="Six-hairpin glycosidases"/>
    <property type="match status" value="1"/>
</dbReference>
<dbReference type="Gene3D" id="2.60.420.10">
    <property type="entry name" value="Maltose phosphorylase, domain 3"/>
    <property type="match status" value="1"/>
</dbReference>
<proteinExistence type="predicted"/>
<sequence>MATLSSLLAIGFLTASASAAAPYNQYILAPSSRRLHPVSVHQINGSVVNAASVLGGSTGSAVFNNAAAVTYDFGKNVAGLVTLQIGNVSAGQFIGLTYTESSLWISGEGCDATQDAGIDEALWFQPSGPGNYSVSREHERGGFRYLSLLHNTTGFVNVQGVTVQFTPMPHWRDDQLQAYTGYFHSNDELLNRIWYAGAYTNQICTIDPTRGNSLVHLGVLNSTQLGNVTGPDSWYLNYTIASGSSVLVDGAKRDRLVWPGDMSIAVPSITVSTYDLVTIANSLDSLFALQNKTTGLLPYAGAPFPLQYSPTYHLYNLIGVADYYLYSNDLAYLQGKWSDWKLGLNFSLSFIDSSGLFNATSSADWLRFGMGGHNVEANSILYYTINQGIALGQVLNESSSLLNSWAQRAAGIKASANRLLWNDTAGMYRDNETTTLMPQDGNCWAILANLTANSSQITRISSALAARWGPYGAPAVEAANAVSPFISGFELQAHMLAGNATAALKLMRLEWGFMLDDPRMTNSTFIEGYSSDGSLHYAPYTNDPRVSHAHGWATGPTSTLTFYVGGIHLLSAGGSTWQISPMLGNLTSVDTGFQTTLGSFTSQVNASSGAITGLRFATPSGTTGSVSLPGVSGSLRATNGATVALANGMASNLTGGTWTLQVNGSKTVSNGTSTSSSTTTATPATYTGSAGSVFVSWLTLAAGWVVTFI</sequence>
<dbReference type="InterPro" id="IPR035396">
    <property type="entry name" value="Bac_rhamnosid6H"/>
</dbReference>
<dbReference type="GO" id="GO:0016787">
    <property type="term" value="F:hydrolase activity"/>
    <property type="evidence" value="ECO:0007669"/>
    <property type="project" value="UniProtKB-KW"/>
</dbReference>
<organism evidence="3 4">
    <name type="scientific">Baudoinia panamericana (strain UAMH 10762)</name>
    <name type="common">Angels' share fungus</name>
    <name type="synonym">Baudoinia compniacensis (strain UAMH 10762)</name>
    <dbReference type="NCBI Taxonomy" id="717646"/>
    <lineage>
        <taxon>Eukaryota</taxon>
        <taxon>Fungi</taxon>
        <taxon>Dikarya</taxon>
        <taxon>Ascomycota</taxon>
        <taxon>Pezizomycotina</taxon>
        <taxon>Dothideomycetes</taxon>
        <taxon>Dothideomycetidae</taxon>
        <taxon>Mycosphaerellales</taxon>
        <taxon>Teratosphaeriaceae</taxon>
        <taxon>Baudoinia</taxon>
    </lineage>
</organism>
<dbReference type="InterPro" id="IPR012341">
    <property type="entry name" value="6hp_glycosidase-like_sf"/>
</dbReference>
<reference evidence="3 4" key="1">
    <citation type="journal article" date="2012" name="PLoS Pathog.">
        <title>Diverse lifestyles and strategies of plant pathogenesis encoded in the genomes of eighteen Dothideomycetes fungi.</title>
        <authorList>
            <person name="Ohm R.A."/>
            <person name="Feau N."/>
            <person name="Henrissat B."/>
            <person name="Schoch C.L."/>
            <person name="Horwitz B.A."/>
            <person name="Barry K.W."/>
            <person name="Condon B.J."/>
            <person name="Copeland A.C."/>
            <person name="Dhillon B."/>
            <person name="Glaser F."/>
            <person name="Hesse C.N."/>
            <person name="Kosti I."/>
            <person name="LaButti K."/>
            <person name="Lindquist E.A."/>
            <person name="Lucas S."/>
            <person name="Salamov A.A."/>
            <person name="Bradshaw R.E."/>
            <person name="Ciuffetti L."/>
            <person name="Hamelin R.C."/>
            <person name="Kema G.H.J."/>
            <person name="Lawrence C."/>
            <person name="Scott J.A."/>
            <person name="Spatafora J.W."/>
            <person name="Turgeon B.G."/>
            <person name="de Wit P.J.G.M."/>
            <person name="Zhong S."/>
            <person name="Goodwin S.B."/>
            <person name="Grigoriev I.V."/>
        </authorList>
    </citation>
    <scope>NUCLEOTIDE SEQUENCE [LARGE SCALE GENOMIC DNA]</scope>
    <source>
        <strain evidence="3 4">UAMH 10762</strain>
    </source>
</reference>
<feature type="chain" id="PRO_5004021447" evidence="1">
    <location>
        <begin position="20"/>
        <end position="709"/>
    </location>
</feature>
<dbReference type="KEGG" id="bcom:BAUCODRAFT_159747"/>
<feature type="signal peptide" evidence="1">
    <location>
        <begin position="1"/>
        <end position="19"/>
    </location>
</feature>